<dbReference type="KEGG" id="acan:ACA1_061330"/>
<dbReference type="Gene3D" id="2.60.40.1180">
    <property type="entry name" value="Golgi alpha-mannosidase II"/>
    <property type="match status" value="1"/>
</dbReference>
<keyword evidence="10" id="KW-1185">Reference proteome</keyword>
<feature type="domain" description="Alpha galactosidase C-terminal" evidence="8">
    <location>
        <begin position="311"/>
        <end position="393"/>
    </location>
</feature>
<dbReference type="GO" id="GO:0005975">
    <property type="term" value="P:carbohydrate metabolic process"/>
    <property type="evidence" value="ECO:0007669"/>
    <property type="project" value="InterPro"/>
</dbReference>
<dbReference type="CDD" id="cd14792">
    <property type="entry name" value="GH27"/>
    <property type="match status" value="1"/>
</dbReference>
<dbReference type="RefSeq" id="XP_004339408.1">
    <property type="nucleotide sequence ID" value="XM_004339360.1"/>
</dbReference>
<evidence type="ECO:0000256" key="3">
    <source>
        <dbReference type="ARBA" id="ARBA00012755"/>
    </source>
</evidence>
<dbReference type="EC" id="3.2.1.22" evidence="3 7"/>
<evidence type="ECO:0000256" key="4">
    <source>
        <dbReference type="ARBA" id="ARBA00022729"/>
    </source>
</evidence>
<dbReference type="GeneID" id="14917969"/>
<reference evidence="9 10" key="1">
    <citation type="journal article" date="2013" name="Genome Biol.">
        <title>Genome of Acanthamoeba castellanii highlights extensive lateral gene transfer and early evolution of tyrosine kinase signaling.</title>
        <authorList>
            <person name="Clarke M."/>
            <person name="Lohan A.J."/>
            <person name="Liu B."/>
            <person name="Lagkouvardos I."/>
            <person name="Roy S."/>
            <person name="Zafar N."/>
            <person name="Bertelli C."/>
            <person name="Schilde C."/>
            <person name="Kianianmomeni A."/>
            <person name="Burglin T.R."/>
            <person name="Frech C."/>
            <person name="Turcotte B."/>
            <person name="Kopec K.O."/>
            <person name="Synnott J.M."/>
            <person name="Choo C."/>
            <person name="Paponov I."/>
            <person name="Finkler A."/>
            <person name="Soon Heng Tan C."/>
            <person name="Hutchins A.P."/>
            <person name="Weinmeier T."/>
            <person name="Rattei T."/>
            <person name="Chu J.S."/>
            <person name="Gimenez G."/>
            <person name="Irimia M."/>
            <person name="Rigden D.J."/>
            <person name="Fitzpatrick D.A."/>
            <person name="Lorenzo-Morales J."/>
            <person name="Bateman A."/>
            <person name="Chiu C.H."/>
            <person name="Tang P."/>
            <person name="Hegemann P."/>
            <person name="Fromm H."/>
            <person name="Raoult D."/>
            <person name="Greub G."/>
            <person name="Miranda-Saavedra D."/>
            <person name="Chen N."/>
            <person name="Nash P."/>
            <person name="Ginger M.L."/>
            <person name="Horn M."/>
            <person name="Schaap P."/>
            <person name="Caler L."/>
            <person name="Loftus B."/>
        </authorList>
    </citation>
    <scope>NUCLEOTIDE SEQUENCE [LARGE SCALE GENOMIC DNA]</scope>
    <source>
        <strain evidence="9 10">Neff</strain>
    </source>
</reference>
<evidence type="ECO:0000256" key="1">
    <source>
        <dbReference type="ARBA" id="ARBA00001255"/>
    </source>
</evidence>
<dbReference type="SUPFAM" id="SSF51011">
    <property type="entry name" value="Glycosyl hydrolase domain"/>
    <property type="match status" value="1"/>
</dbReference>
<sequence length="398" mass="44551">MGWNTWNTFQCNYDESTLKQMAHALISSGMAKAGYTFLNIDDWHATLSLSTRERDMQGNLQPDPTKFPNGMKAFVDYIHSLGLKVGIYSDVGTYTCQGFPGSNGYYQQDANTFASWGIDYLKFDTCYLTNEIENQPWLFYGQMSQALNKTGRPIVFSICNWGRKDSWNWAPKIGNLWRTTYDIFPWWGRVLEILDAQKPLYPYAAPGAFNDPDMLEVGVNGTFFNLPLAPAAWLDDTQARSHFSLWAIMAAPLITGNDLRTMTPAIQAILTNSEVIAVNQDPLGLQGRVVASVQSGLDLDGACLWLKCSWTEVWAKNMTNGRIAVVLFNRAGVLYDFNQWGNEDVTVTWTQLGLSSSSATYRATDLWSGQALGQFTGQFTAKNLAPHAVQFIVLDPRV</sequence>
<evidence type="ECO:0000256" key="6">
    <source>
        <dbReference type="ARBA" id="ARBA00023295"/>
    </source>
</evidence>
<dbReference type="PRINTS" id="PR00740">
    <property type="entry name" value="GLHYDRLASE27"/>
</dbReference>
<evidence type="ECO:0000256" key="2">
    <source>
        <dbReference type="ARBA" id="ARBA00009743"/>
    </source>
</evidence>
<comment type="similarity">
    <text evidence="2 7">Belongs to the glycosyl hydrolase 27 family.</text>
</comment>
<dbReference type="InterPro" id="IPR041233">
    <property type="entry name" value="Melibiase_C"/>
</dbReference>
<dbReference type="Pfam" id="PF16499">
    <property type="entry name" value="Melibiase_2"/>
    <property type="match status" value="1"/>
</dbReference>
<evidence type="ECO:0000259" key="8">
    <source>
        <dbReference type="Pfam" id="PF17801"/>
    </source>
</evidence>
<name>L8GWL0_ACACF</name>
<organism evidence="9 10">
    <name type="scientific">Acanthamoeba castellanii (strain ATCC 30010 / Neff)</name>
    <dbReference type="NCBI Taxonomy" id="1257118"/>
    <lineage>
        <taxon>Eukaryota</taxon>
        <taxon>Amoebozoa</taxon>
        <taxon>Discosea</taxon>
        <taxon>Longamoebia</taxon>
        <taxon>Centramoebida</taxon>
        <taxon>Acanthamoebidae</taxon>
        <taxon>Acanthamoeba</taxon>
    </lineage>
</organism>
<evidence type="ECO:0000256" key="5">
    <source>
        <dbReference type="ARBA" id="ARBA00022801"/>
    </source>
</evidence>
<dbReference type="InterPro" id="IPR017853">
    <property type="entry name" value="GH"/>
</dbReference>
<accession>L8GWL0</accession>
<keyword evidence="4" id="KW-0732">Signal</keyword>
<dbReference type="OrthoDB" id="5795902at2759"/>
<dbReference type="FunFam" id="3.20.20.70:FF:000197">
    <property type="entry name" value="Alpha-galactosidase"/>
    <property type="match status" value="1"/>
</dbReference>
<dbReference type="GO" id="GO:0004557">
    <property type="term" value="F:alpha-galactosidase activity"/>
    <property type="evidence" value="ECO:0007669"/>
    <property type="project" value="UniProtKB-EC"/>
</dbReference>
<evidence type="ECO:0000313" key="9">
    <source>
        <dbReference type="EMBL" id="ELR17395.1"/>
    </source>
</evidence>
<dbReference type="AlphaFoldDB" id="L8GWL0"/>
<dbReference type="Proteomes" id="UP000011083">
    <property type="component" value="Unassembled WGS sequence"/>
</dbReference>
<dbReference type="Pfam" id="PF17801">
    <property type="entry name" value="Melibiase_C"/>
    <property type="match status" value="1"/>
</dbReference>
<dbReference type="VEuPathDB" id="AmoebaDB:ACA1_061330"/>
<dbReference type="EMBL" id="KB007974">
    <property type="protein sequence ID" value="ELR17395.1"/>
    <property type="molecule type" value="Genomic_DNA"/>
</dbReference>
<comment type="catalytic activity">
    <reaction evidence="1 7">
        <text>Hydrolysis of terminal, non-reducing alpha-D-galactose residues in alpha-D-galactosides, including galactose oligosaccharides, galactomannans and galactolipids.</text>
        <dbReference type="EC" id="3.2.1.22"/>
    </reaction>
</comment>
<dbReference type="PANTHER" id="PTHR11452">
    <property type="entry name" value="ALPHA-GALACTOSIDASE/ALPHA-N-ACETYLGALACTOSAMINIDASE"/>
    <property type="match status" value="1"/>
</dbReference>
<dbReference type="STRING" id="1257118.L8GWL0"/>
<evidence type="ECO:0000313" key="10">
    <source>
        <dbReference type="Proteomes" id="UP000011083"/>
    </source>
</evidence>
<dbReference type="Gene3D" id="3.20.20.70">
    <property type="entry name" value="Aldolase class I"/>
    <property type="match status" value="1"/>
</dbReference>
<keyword evidence="7" id="KW-1015">Disulfide bond</keyword>
<dbReference type="InterPro" id="IPR013780">
    <property type="entry name" value="Glyco_hydro_b"/>
</dbReference>
<evidence type="ECO:0000256" key="7">
    <source>
        <dbReference type="RuleBase" id="RU361168"/>
    </source>
</evidence>
<dbReference type="OMA" id="NAYYCDI"/>
<keyword evidence="5 7" id="KW-0378">Hydrolase</keyword>
<gene>
    <name evidence="9" type="ORF">ACA1_061330</name>
</gene>
<dbReference type="InterPro" id="IPR013785">
    <property type="entry name" value="Aldolase_TIM"/>
</dbReference>
<proteinExistence type="inferred from homology"/>
<dbReference type="PANTHER" id="PTHR11452:SF75">
    <property type="entry name" value="ALPHA-GALACTOSIDASE MEL1"/>
    <property type="match status" value="1"/>
</dbReference>
<keyword evidence="6 7" id="KW-0326">Glycosidase</keyword>
<protein>
    <recommendedName>
        <fullName evidence="3 7">Alpha-galactosidase</fullName>
        <ecNumber evidence="3 7">3.2.1.22</ecNumber>
    </recommendedName>
    <alternativeName>
        <fullName evidence="7">Melibiase</fullName>
    </alternativeName>
</protein>
<dbReference type="SUPFAM" id="SSF51445">
    <property type="entry name" value="(Trans)glycosidases"/>
    <property type="match status" value="1"/>
</dbReference>
<dbReference type="InterPro" id="IPR002241">
    <property type="entry name" value="Glyco_hydro_27"/>
</dbReference>